<accession>A0A1Z1MRM2</accession>
<gene>
    <name evidence="1" type="primary">orf38</name>
</gene>
<evidence type="ECO:0000313" key="1">
    <source>
        <dbReference type="EMBL" id="ARW68405.1"/>
    </source>
</evidence>
<proteinExistence type="predicted"/>
<protein>
    <submittedName>
        <fullName evidence="1">Uncharacterized protein</fullName>
    </submittedName>
</protein>
<geneLocation type="chloroplast" evidence="1"/>
<reference evidence="1" key="1">
    <citation type="journal article" date="2017" name="J. Phycol.">
        <title>Analysis of chloroplast genomes and a supermatrix inform reclassification of the Rhodomelaceae (Rhodophyta).</title>
        <authorList>
            <person name="Diaz-Tapia P."/>
            <person name="Maggs C.A."/>
            <person name="West J.A."/>
            <person name="Verbruggen H."/>
        </authorList>
    </citation>
    <scope>NUCLEOTIDE SEQUENCE</scope>
    <source>
        <strain evidence="1">PD1582</strain>
    </source>
</reference>
<organism evidence="1">
    <name type="scientific">Chondria sp.</name>
    <name type="common">in: red algae</name>
    <dbReference type="NCBI Taxonomy" id="1982705"/>
    <lineage>
        <taxon>Eukaryota</taxon>
        <taxon>Rhodophyta</taxon>
        <taxon>Florideophyceae</taxon>
        <taxon>Rhodymeniophycidae</taxon>
        <taxon>Ceramiales</taxon>
        <taxon>Rhodomelaceae</taxon>
        <taxon>Chondrieae</taxon>
        <taxon>Chondria</taxon>
    </lineage>
</organism>
<sequence>MEDNFIENTLSLYIVKAVDFKILDLNDDLNIPVFDKMA</sequence>
<dbReference type="AlphaFoldDB" id="A0A1Z1MRM2"/>
<keyword evidence="1" id="KW-0150">Chloroplast</keyword>
<dbReference type="EMBL" id="MF101451">
    <property type="protein sequence ID" value="ARW68405.1"/>
    <property type="molecule type" value="Genomic_DNA"/>
</dbReference>
<name>A0A1Z1MRM2_9FLOR</name>
<keyword evidence="1" id="KW-0934">Plastid</keyword>